<organism evidence="1">
    <name type="scientific">Pyricularia oryzae (strain Y34)</name>
    <name type="common">Rice blast fungus</name>
    <name type="synonym">Magnaporthe oryzae</name>
    <dbReference type="NCBI Taxonomy" id="1143189"/>
    <lineage>
        <taxon>Eukaryota</taxon>
        <taxon>Fungi</taxon>
        <taxon>Dikarya</taxon>
        <taxon>Ascomycota</taxon>
        <taxon>Pezizomycotina</taxon>
        <taxon>Sordariomycetes</taxon>
        <taxon>Sordariomycetidae</taxon>
        <taxon>Magnaporthales</taxon>
        <taxon>Pyriculariaceae</taxon>
        <taxon>Pyricularia</taxon>
    </lineage>
</organism>
<protein>
    <submittedName>
        <fullName evidence="1">Uncharacterized protein</fullName>
    </submittedName>
</protein>
<sequence length="26" mass="2922">MIKISSGLRARLPSTTPLPLCRIIKR</sequence>
<evidence type="ECO:0000313" key="1">
    <source>
        <dbReference type="EMBL" id="ELQ36732.1"/>
    </source>
</evidence>
<dbReference type="Proteomes" id="UP000011086">
    <property type="component" value="Unassembled WGS sequence"/>
</dbReference>
<reference evidence="1" key="1">
    <citation type="journal article" date="2012" name="PLoS Genet.">
        <title>Comparative analysis of the genomes of two field isolates of the rice blast fungus Magnaporthe oryzae.</title>
        <authorList>
            <person name="Xue M."/>
            <person name="Yang J."/>
            <person name="Li Z."/>
            <person name="Hu S."/>
            <person name="Yao N."/>
            <person name="Dean R.A."/>
            <person name="Zhao W."/>
            <person name="Shen M."/>
            <person name="Zhang H."/>
            <person name="Li C."/>
            <person name="Liu L."/>
            <person name="Cao L."/>
            <person name="Xu X."/>
            <person name="Xing Y."/>
            <person name="Hsiang T."/>
            <person name="Zhang Z."/>
            <person name="Xu J.R."/>
            <person name="Peng Y.L."/>
        </authorList>
    </citation>
    <scope>NUCLEOTIDE SEQUENCE</scope>
    <source>
        <strain evidence="1">Y34</strain>
    </source>
</reference>
<dbReference type="AlphaFoldDB" id="A0AA97NV03"/>
<accession>A0AA97NV03</accession>
<proteinExistence type="predicted"/>
<gene>
    <name evidence="1" type="ORF">OOU_Y34scaffold00641g16</name>
</gene>
<dbReference type="EMBL" id="JH793088">
    <property type="protein sequence ID" value="ELQ36732.1"/>
    <property type="molecule type" value="Genomic_DNA"/>
</dbReference>
<name>A0AA97NV03_PYRO3</name>